<dbReference type="InterPro" id="IPR036721">
    <property type="entry name" value="RCK_C_sf"/>
</dbReference>
<dbReference type="Gene3D" id="3.30.70.1450">
    <property type="entry name" value="Regulator of K+ conductance, C-terminal domain"/>
    <property type="match status" value="1"/>
</dbReference>
<evidence type="ECO:0000313" key="4">
    <source>
        <dbReference type="Proteomes" id="UP000523795"/>
    </source>
</evidence>
<reference evidence="3 4" key="1">
    <citation type="submission" date="2020-04" db="EMBL/GenBank/DDBJ databases">
        <authorList>
            <person name="Liu S."/>
        </authorList>
    </citation>
    <scope>NUCLEOTIDE SEQUENCE [LARGE SCALE GENOMIC DNA]</scope>
    <source>
        <strain evidence="3 4">CGMCC 1.15091</strain>
    </source>
</reference>
<comment type="caution">
    <text evidence="3">The sequence shown here is derived from an EMBL/GenBank/DDBJ whole genome shotgun (WGS) entry which is preliminary data.</text>
</comment>
<dbReference type="Pfam" id="PF02080">
    <property type="entry name" value="TrkA_C"/>
    <property type="match status" value="1"/>
</dbReference>
<proteinExistence type="predicted"/>
<name>A0ABX1JPT6_9MICC</name>
<protein>
    <submittedName>
        <fullName evidence="3">Potassium transporter TrkA</fullName>
    </submittedName>
</protein>
<evidence type="ECO:0000313" key="3">
    <source>
        <dbReference type="EMBL" id="NKX50374.1"/>
    </source>
</evidence>
<evidence type="ECO:0000259" key="2">
    <source>
        <dbReference type="PROSITE" id="PS51202"/>
    </source>
</evidence>
<evidence type="ECO:0000256" key="1">
    <source>
        <dbReference type="SAM" id="MobiDB-lite"/>
    </source>
</evidence>
<feature type="region of interest" description="Disordered" evidence="1">
    <location>
        <begin position="45"/>
        <end position="65"/>
    </location>
</feature>
<gene>
    <name evidence="3" type="ORF">HER39_07305</name>
</gene>
<accession>A0ABX1JPT6</accession>
<feature type="domain" description="RCK C-terminal" evidence="2">
    <location>
        <begin position="1"/>
        <end position="44"/>
    </location>
</feature>
<organism evidence="3 4">
    <name type="scientific">Arthrobacter deserti</name>
    <dbReference type="NCBI Taxonomy" id="1742687"/>
    <lineage>
        <taxon>Bacteria</taxon>
        <taxon>Bacillati</taxon>
        <taxon>Actinomycetota</taxon>
        <taxon>Actinomycetes</taxon>
        <taxon>Micrococcales</taxon>
        <taxon>Micrococcaceae</taxon>
        <taxon>Arthrobacter</taxon>
    </lineage>
</organism>
<dbReference type="SUPFAM" id="SSF116726">
    <property type="entry name" value="TrkA C-terminal domain-like"/>
    <property type="match status" value="1"/>
</dbReference>
<dbReference type="EMBL" id="JAAZSR010000085">
    <property type="protein sequence ID" value="NKX50374.1"/>
    <property type="molecule type" value="Genomic_DNA"/>
</dbReference>
<keyword evidence="4" id="KW-1185">Reference proteome</keyword>
<dbReference type="InterPro" id="IPR006037">
    <property type="entry name" value="RCK_C"/>
</dbReference>
<sequence>TVVAILRDDAPITPSPDDVIEARDELFFITTIPAEEELRLVLAPRTRNGAGAPAAGGSAAGGARD</sequence>
<dbReference type="PROSITE" id="PS51202">
    <property type="entry name" value="RCK_C"/>
    <property type="match status" value="1"/>
</dbReference>
<feature type="non-terminal residue" evidence="3">
    <location>
        <position position="1"/>
    </location>
</feature>
<dbReference type="Proteomes" id="UP000523795">
    <property type="component" value="Unassembled WGS sequence"/>
</dbReference>